<reference evidence="19" key="1">
    <citation type="journal article" date="2014" name="Int. J. Syst. Evol. Microbiol.">
        <title>Complete genome sequence of Corynebacterium casei LMG S-19264T (=DSM 44701T), isolated from a smear-ripened cheese.</title>
        <authorList>
            <consortium name="US DOE Joint Genome Institute (JGI-PGF)"/>
            <person name="Walter F."/>
            <person name="Albersmeier A."/>
            <person name="Kalinowski J."/>
            <person name="Ruckert C."/>
        </authorList>
    </citation>
    <scope>NUCLEOTIDE SEQUENCE</scope>
    <source>
        <strain evidence="19">VKM B-1606</strain>
    </source>
</reference>
<dbReference type="NCBIfam" id="TIGR01783">
    <property type="entry name" value="TonB-siderophor"/>
    <property type="match status" value="1"/>
</dbReference>
<feature type="chain" id="PRO_5040766565" evidence="16">
    <location>
        <begin position="26"/>
        <end position="700"/>
    </location>
</feature>
<dbReference type="PANTHER" id="PTHR32552:SF68">
    <property type="entry name" value="FERRICHROME OUTER MEMBRANE TRANSPORTER_PHAGE RECEPTOR"/>
    <property type="match status" value="1"/>
</dbReference>
<reference evidence="19" key="3">
    <citation type="submission" date="2023-01" db="EMBL/GenBank/DDBJ databases">
        <authorList>
            <person name="Sun Q."/>
            <person name="Evtushenko L."/>
        </authorList>
    </citation>
    <scope>NUCLEOTIDE SEQUENCE</scope>
    <source>
        <strain evidence="19">VKM B-1606</strain>
    </source>
</reference>
<dbReference type="InterPro" id="IPR010105">
    <property type="entry name" value="TonB_sidphr_rcpt"/>
</dbReference>
<evidence type="ECO:0000256" key="1">
    <source>
        <dbReference type="ARBA" id="ARBA00004571"/>
    </source>
</evidence>
<dbReference type="AlphaFoldDB" id="A0A9W6IV53"/>
<organism evidence="19 22">
    <name type="scientific">Methylopila capsulata</name>
    <dbReference type="NCBI Taxonomy" id="61654"/>
    <lineage>
        <taxon>Bacteria</taxon>
        <taxon>Pseudomonadati</taxon>
        <taxon>Pseudomonadota</taxon>
        <taxon>Alphaproteobacteria</taxon>
        <taxon>Hyphomicrobiales</taxon>
        <taxon>Methylopilaceae</taxon>
        <taxon>Methylopila</taxon>
    </lineage>
</organism>
<dbReference type="SUPFAM" id="SSF56935">
    <property type="entry name" value="Porins"/>
    <property type="match status" value="1"/>
</dbReference>
<keyword evidence="21" id="KW-1185">Reference proteome</keyword>
<dbReference type="EMBL" id="JAFBCY010000003">
    <property type="protein sequence ID" value="MBM7852926.1"/>
    <property type="molecule type" value="Genomic_DNA"/>
</dbReference>
<dbReference type="Pfam" id="PF00593">
    <property type="entry name" value="TonB_dep_Rec_b-barrel"/>
    <property type="match status" value="1"/>
</dbReference>
<dbReference type="InterPro" id="IPR037066">
    <property type="entry name" value="Plug_dom_sf"/>
</dbReference>
<evidence type="ECO:0000256" key="8">
    <source>
        <dbReference type="ARBA" id="ARBA00023004"/>
    </source>
</evidence>
<dbReference type="Gene3D" id="2.170.130.10">
    <property type="entry name" value="TonB-dependent receptor, plug domain"/>
    <property type="match status" value="1"/>
</dbReference>
<evidence type="ECO:0000313" key="20">
    <source>
        <dbReference type="EMBL" id="MBM7852926.1"/>
    </source>
</evidence>
<dbReference type="Proteomes" id="UP000758856">
    <property type="component" value="Unassembled WGS sequence"/>
</dbReference>
<proteinExistence type="inferred from homology"/>
<feature type="signal peptide" evidence="16">
    <location>
        <begin position="1"/>
        <end position="25"/>
    </location>
</feature>
<dbReference type="PROSITE" id="PS52016">
    <property type="entry name" value="TONB_DEPENDENT_REC_3"/>
    <property type="match status" value="1"/>
</dbReference>
<comment type="similarity">
    <text evidence="2 14 15">Belongs to the TonB-dependent receptor family.</text>
</comment>
<evidence type="ECO:0000313" key="19">
    <source>
        <dbReference type="EMBL" id="GLK57137.1"/>
    </source>
</evidence>
<evidence type="ECO:0000256" key="3">
    <source>
        <dbReference type="ARBA" id="ARBA00022448"/>
    </source>
</evidence>
<reference evidence="20 21" key="2">
    <citation type="submission" date="2021-01" db="EMBL/GenBank/DDBJ databases">
        <title>Genomic Encyclopedia of Type Strains, Phase IV (KMG-IV): sequencing the most valuable type-strain genomes for metagenomic binning, comparative biology and taxonomic classification.</title>
        <authorList>
            <person name="Goeker M."/>
        </authorList>
    </citation>
    <scope>NUCLEOTIDE SEQUENCE [LARGE SCALE GENOMIC DNA]</scope>
    <source>
        <strain evidence="20 21">DSM 6130</strain>
    </source>
</reference>
<name>A0A9W6IV53_9HYPH</name>
<dbReference type="CDD" id="cd01347">
    <property type="entry name" value="ligand_gated_channel"/>
    <property type="match status" value="1"/>
</dbReference>
<evidence type="ECO:0000313" key="22">
    <source>
        <dbReference type="Proteomes" id="UP001143400"/>
    </source>
</evidence>
<dbReference type="InterPro" id="IPR012910">
    <property type="entry name" value="Plug_dom"/>
</dbReference>
<keyword evidence="10 15" id="KW-0798">TonB box</keyword>
<dbReference type="InterPro" id="IPR036942">
    <property type="entry name" value="Beta-barrel_TonB_sf"/>
</dbReference>
<evidence type="ECO:0000256" key="12">
    <source>
        <dbReference type="ARBA" id="ARBA00023170"/>
    </source>
</evidence>
<evidence type="ECO:0000256" key="15">
    <source>
        <dbReference type="RuleBase" id="RU003357"/>
    </source>
</evidence>
<evidence type="ECO:0000256" key="9">
    <source>
        <dbReference type="ARBA" id="ARBA00023065"/>
    </source>
</evidence>
<evidence type="ECO:0000256" key="6">
    <source>
        <dbReference type="ARBA" id="ARBA00022692"/>
    </source>
</evidence>
<comment type="subcellular location">
    <subcellularLocation>
        <location evidence="1 14">Cell outer membrane</location>
        <topology evidence="1 14">Multi-pass membrane protein</topology>
    </subcellularLocation>
</comment>
<keyword evidence="7 16" id="KW-0732">Signal</keyword>
<accession>A0A9W6IV53</accession>
<dbReference type="GO" id="GO:0015891">
    <property type="term" value="P:siderophore transport"/>
    <property type="evidence" value="ECO:0007669"/>
    <property type="project" value="InterPro"/>
</dbReference>
<evidence type="ECO:0000256" key="14">
    <source>
        <dbReference type="PROSITE-ProRule" id="PRU01360"/>
    </source>
</evidence>
<dbReference type="GO" id="GO:0038023">
    <property type="term" value="F:signaling receptor activity"/>
    <property type="evidence" value="ECO:0007669"/>
    <property type="project" value="InterPro"/>
</dbReference>
<keyword evidence="5" id="KW-0410">Iron transport</keyword>
<evidence type="ECO:0000256" key="2">
    <source>
        <dbReference type="ARBA" id="ARBA00009810"/>
    </source>
</evidence>
<keyword evidence="4 14" id="KW-1134">Transmembrane beta strand</keyword>
<evidence type="ECO:0000256" key="5">
    <source>
        <dbReference type="ARBA" id="ARBA00022496"/>
    </source>
</evidence>
<evidence type="ECO:0000256" key="7">
    <source>
        <dbReference type="ARBA" id="ARBA00022729"/>
    </source>
</evidence>
<dbReference type="EMBL" id="BSFF01000003">
    <property type="protein sequence ID" value="GLK57137.1"/>
    <property type="molecule type" value="Genomic_DNA"/>
</dbReference>
<keyword evidence="13 14" id="KW-0998">Cell outer membrane</keyword>
<keyword evidence="8" id="KW-0408">Iron</keyword>
<feature type="domain" description="TonB-dependent receptor plug" evidence="18">
    <location>
        <begin position="79"/>
        <end position="181"/>
    </location>
</feature>
<dbReference type="GO" id="GO:0015344">
    <property type="term" value="F:siderophore uptake transmembrane transporter activity"/>
    <property type="evidence" value="ECO:0007669"/>
    <property type="project" value="TreeGrafter"/>
</dbReference>
<comment type="caution">
    <text evidence="19">The sequence shown here is derived from an EMBL/GenBank/DDBJ whole genome shotgun (WGS) entry which is preliminary data.</text>
</comment>
<feature type="domain" description="TonB-dependent receptor-like beta-barrel" evidence="17">
    <location>
        <begin position="257"/>
        <end position="671"/>
    </location>
</feature>
<keyword evidence="9" id="KW-0406">Ion transport</keyword>
<dbReference type="PANTHER" id="PTHR32552">
    <property type="entry name" value="FERRICHROME IRON RECEPTOR-RELATED"/>
    <property type="match status" value="1"/>
</dbReference>
<keyword evidence="12 20" id="KW-0675">Receptor</keyword>
<evidence type="ECO:0000313" key="21">
    <source>
        <dbReference type="Proteomes" id="UP000758856"/>
    </source>
</evidence>
<evidence type="ECO:0000256" key="13">
    <source>
        <dbReference type="ARBA" id="ARBA00023237"/>
    </source>
</evidence>
<keyword evidence="3 14" id="KW-0813">Transport</keyword>
<evidence type="ECO:0000256" key="4">
    <source>
        <dbReference type="ARBA" id="ARBA00022452"/>
    </source>
</evidence>
<keyword evidence="11 14" id="KW-0472">Membrane</keyword>
<dbReference type="Gene3D" id="2.40.170.20">
    <property type="entry name" value="TonB-dependent receptor, beta-barrel domain"/>
    <property type="match status" value="1"/>
</dbReference>
<evidence type="ECO:0000259" key="18">
    <source>
        <dbReference type="Pfam" id="PF07715"/>
    </source>
</evidence>
<dbReference type="GO" id="GO:0009279">
    <property type="term" value="C:cell outer membrane"/>
    <property type="evidence" value="ECO:0007669"/>
    <property type="project" value="UniProtKB-SubCell"/>
</dbReference>
<dbReference type="InterPro" id="IPR039426">
    <property type="entry name" value="TonB-dep_rcpt-like"/>
</dbReference>
<gene>
    <name evidence="19" type="primary">foxA_2</name>
    <name evidence="19" type="ORF">GCM10008170_31560</name>
    <name evidence="20" type="ORF">JOD31_003168</name>
</gene>
<sequence length="700" mass="76083">MSRTPFALLATASIVALTTAGAAHAQTAPAEGGTTTLEEISVEGRAAASGGASGTQGVATNDGYVAKTTRTGTKTDTPINEIPLTVNTVTQEQIEDRRPQTLEEALFYTPGVRVGASGFNPRFDSFFIRGVDITYTGVFRDGLRQYNSVNGLFRLEPYGLETISVLKGGASSIYGASASVGIIDLISKRPTEAPLAEVEAQVGSFDRFQGSFDVGGPANEEGTVLWRLTGLARHANSDLPGVPDDRVFIAPAVTFKLNDDTKITFLSEYMNSTTGGSMFNANSYDENGYSTGALKDLLYNPDFNNFNQKQGRVGYEFEHAFSDTISIHQNTRFSTLSLSEKYGGTGYTGKVIENVYSFAADTYLKSQVSTGPVEHTLLTGFDFGRLGYNSRYGLSFNSDHQVPELPDKTKQFQTMVGVYVQDEMKAGPWRLLLGGRHDWFDSNYKAPGLDQERQSEGKFTGRAGLSYVTEYGITPFVSYGTSFTPNSGTVVNSGVAKPTKGEQAEAGVKYAVPGYNASINASAFWLKQTDGLIFEVTGTDPSQLQLDFRTRGFEIEALASLENGLKLQASYSYTDTKILKLTEVTEGKDITSIPKHAFSIWSGYDFQEGALKGLGLGAGVRYTGSNFGDNLNRSVIANHPRAFVDAKASYEMENLSNRLKGVTLQVNATNLLDSIKQVCTSNYCYYNEGRKVFASLRYKW</sequence>
<dbReference type="Proteomes" id="UP001143400">
    <property type="component" value="Unassembled WGS sequence"/>
</dbReference>
<dbReference type="RefSeq" id="WP_204951368.1">
    <property type="nucleotide sequence ID" value="NZ_BSFF01000003.1"/>
</dbReference>
<dbReference type="Pfam" id="PF07715">
    <property type="entry name" value="Plug"/>
    <property type="match status" value="1"/>
</dbReference>
<keyword evidence="6 14" id="KW-0812">Transmembrane</keyword>
<evidence type="ECO:0000256" key="11">
    <source>
        <dbReference type="ARBA" id="ARBA00023136"/>
    </source>
</evidence>
<protein>
    <submittedName>
        <fullName evidence="20">Iron complex outermembrane receptor protein</fullName>
    </submittedName>
    <submittedName>
        <fullName evidence="19">Ligand-gated channel</fullName>
    </submittedName>
</protein>
<evidence type="ECO:0000259" key="17">
    <source>
        <dbReference type="Pfam" id="PF00593"/>
    </source>
</evidence>
<evidence type="ECO:0000256" key="10">
    <source>
        <dbReference type="ARBA" id="ARBA00023077"/>
    </source>
</evidence>
<evidence type="ECO:0000256" key="16">
    <source>
        <dbReference type="SAM" id="SignalP"/>
    </source>
</evidence>
<dbReference type="InterPro" id="IPR000531">
    <property type="entry name" value="Beta-barrel_TonB"/>
</dbReference>